<dbReference type="EC" id="2.1.1.297" evidence="1"/>
<dbReference type="InterPro" id="IPR019874">
    <property type="entry name" value="RF_methyltr_PrmC"/>
</dbReference>
<accession>A0A0F7X104</accession>
<comment type="catalytic activity">
    <reaction evidence="5">
        <text>L-glutaminyl-[peptide chain release factor] + S-adenosyl-L-methionine = N(5)-methyl-L-glutaminyl-[peptide chain release factor] + S-adenosyl-L-homocysteine + H(+)</text>
        <dbReference type="Rhea" id="RHEA:42896"/>
        <dbReference type="Rhea" id="RHEA-COMP:10271"/>
        <dbReference type="Rhea" id="RHEA-COMP:10272"/>
        <dbReference type="ChEBI" id="CHEBI:15378"/>
        <dbReference type="ChEBI" id="CHEBI:30011"/>
        <dbReference type="ChEBI" id="CHEBI:57856"/>
        <dbReference type="ChEBI" id="CHEBI:59789"/>
        <dbReference type="ChEBI" id="CHEBI:61891"/>
        <dbReference type="EC" id="2.1.1.297"/>
    </reaction>
</comment>
<keyword evidence="2 7" id="KW-0489">Methyltransferase</keyword>
<dbReference type="InterPro" id="IPR004556">
    <property type="entry name" value="HemK-like"/>
</dbReference>
<evidence type="ECO:0000256" key="1">
    <source>
        <dbReference type="ARBA" id="ARBA00012771"/>
    </source>
</evidence>
<dbReference type="InterPro" id="IPR050320">
    <property type="entry name" value="N5-glutamine_MTase"/>
</dbReference>
<sequence length="296" mass="32823">MPTTSYSNMEIKKAIQEGTAYLDYYGVPLSDCEALYILMDLLEVSSRAKLFDLVGISETMLMEYRKRLALRGQRCPTAYLNGAVSFLGLRLRVDSRVLIPRTETELLAEYIINYLLSHSEIQTFYDICCGSGCLGLAIKKSCPHVEVVLSDVCPQAVAVANENAKSNGLDVKILLGDLSAPYTRPADAFVCNPPYLSFNEIIDIDPEVRCYEPWKALVGGSTGLEFYQRIAQELPKIVTSTGVGWLEIGSSQGESIKNIFSKHGIYGRLHQDLSGRDRIFFLEMDGRDPVSSGAYS</sequence>
<dbReference type="GO" id="GO:0032259">
    <property type="term" value="P:methylation"/>
    <property type="evidence" value="ECO:0007669"/>
    <property type="project" value="UniProtKB-KW"/>
</dbReference>
<name>A0A0F7X104_CHLPN</name>
<evidence type="ECO:0000256" key="3">
    <source>
        <dbReference type="ARBA" id="ARBA00022679"/>
    </source>
</evidence>
<dbReference type="Gene3D" id="1.10.8.10">
    <property type="entry name" value="DNA helicase RuvA subunit, C-terminal domain"/>
    <property type="match status" value="1"/>
</dbReference>
<dbReference type="CDD" id="cd02440">
    <property type="entry name" value="AdoMet_MTases"/>
    <property type="match status" value="1"/>
</dbReference>
<dbReference type="Pfam" id="PF05175">
    <property type="entry name" value="MTS"/>
    <property type="match status" value="1"/>
</dbReference>
<reference evidence="7" key="1">
    <citation type="submission" date="2015-05" db="EMBL/GenBank/DDBJ databases">
        <authorList>
            <person name="Rattei Thomas"/>
        </authorList>
    </citation>
    <scope>NUCLEOTIDE SEQUENCE</scope>
    <source>
        <strain evidence="7">DC9</strain>
    </source>
</reference>
<feature type="domain" description="Methyltransferase small" evidence="6">
    <location>
        <begin position="120"/>
        <end position="195"/>
    </location>
</feature>
<dbReference type="PANTHER" id="PTHR18895">
    <property type="entry name" value="HEMK METHYLTRANSFERASE"/>
    <property type="match status" value="1"/>
</dbReference>
<dbReference type="InterPro" id="IPR029063">
    <property type="entry name" value="SAM-dependent_MTases_sf"/>
</dbReference>
<dbReference type="InterPro" id="IPR007848">
    <property type="entry name" value="Small_mtfrase_dom"/>
</dbReference>
<dbReference type="NCBIfam" id="TIGR03534">
    <property type="entry name" value="RF_mod_PrmC"/>
    <property type="match status" value="1"/>
</dbReference>
<protein>
    <recommendedName>
        <fullName evidence="1">peptide chain release factor N(5)-glutamine methyltransferase</fullName>
        <ecNumber evidence="1">2.1.1.297</ecNumber>
    </recommendedName>
</protein>
<dbReference type="EMBL" id="LN847023">
    <property type="protein sequence ID" value="CRI42242.1"/>
    <property type="molecule type" value="Genomic_DNA"/>
</dbReference>
<evidence type="ECO:0000313" key="7">
    <source>
        <dbReference type="EMBL" id="CRI42242.1"/>
    </source>
</evidence>
<dbReference type="Gene3D" id="3.40.50.150">
    <property type="entry name" value="Vaccinia Virus protein VP39"/>
    <property type="match status" value="1"/>
</dbReference>
<dbReference type="GO" id="GO:0102559">
    <property type="term" value="F:peptide chain release factor N(5)-glutamine methyltransferase activity"/>
    <property type="evidence" value="ECO:0007669"/>
    <property type="project" value="UniProtKB-EC"/>
</dbReference>
<evidence type="ECO:0000256" key="2">
    <source>
        <dbReference type="ARBA" id="ARBA00022603"/>
    </source>
</evidence>
<organism evidence="7">
    <name type="scientific">Chlamydia pneumoniae</name>
    <name type="common">Chlamydophila pneumoniae</name>
    <dbReference type="NCBI Taxonomy" id="83558"/>
    <lineage>
        <taxon>Bacteria</taxon>
        <taxon>Pseudomonadati</taxon>
        <taxon>Chlamydiota</taxon>
        <taxon>Chlamydiia</taxon>
        <taxon>Chlamydiales</taxon>
        <taxon>Chlamydiaceae</taxon>
        <taxon>Chlamydia/Chlamydophila group</taxon>
        <taxon>Chlamydia</taxon>
    </lineage>
</organism>
<dbReference type="SUPFAM" id="SSF53335">
    <property type="entry name" value="S-adenosyl-L-methionine-dependent methyltransferases"/>
    <property type="match status" value="1"/>
</dbReference>
<dbReference type="AlphaFoldDB" id="A0A0F7X104"/>
<gene>
    <name evidence="7" type="ORF">BN1224_DC9_AO_00060</name>
</gene>
<dbReference type="PANTHER" id="PTHR18895:SF74">
    <property type="entry name" value="MTRF1L RELEASE FACTOR GLUTAMINE METHYLTRANSFERASE"/>
    <property type="match status" value="1"/>
</dbReference>
<keyword evidence="3 7" id="KW-0808">Transferase</keyword>
<evidence type="ECO:0000259" key="6">
    <source>
        <dbReference type="Pfam" id="PF05175"/>
    </source>
</evidence>
<evidence type="ECO:0000256" key="4">
    <source>
        <dbReference type="ARBA" id="ARBA00022691"/>
    </source>
</evidence>
<keyword evidence="4" id="KW-0949">S-adenosyl-L-methionine</keyword>
<dbReference type="NCBIfam" id="TIGR00536">
    <property type="entry name" value="hemK_fam"/>
    <property type="match status" value="1"/>
</dbReference>
<evidence type="ECO:0000256" key="5">
    <source>
        <dbReference type="ARBA" id="ARBA00048391"/>
    </source>
</evidence>
<proteinExistence type="predicted"/>